<dbReference type="Pfam" id="PF12215">
    <property type="entry name" value="Glyco_hydr_116N"/>
    <property type="match status" value="1"/>
</dbReference>
<proteinExistence type="predicted"/>
<dbReference type="InterPro" id="IPR024462">
    <property type="entry name" value="GH116_N"/>
</dbReference>
<dbReference type="InterPro" id="IPR008928">
    <property type="entry name" value="6-hairpin_glycosidase_sf"/>
</dbReference>
<evidence type="ECO:0000313" key="3">
    <source>
        <dbReference type="EMBL" id="QPL55793.1"/>
    </source>
</evidence>
<dbReference type="PANTHER" id="PTHR12654:SF0">
    <property type="entry name" value="NON-LYSOSOMAL GLUCOSYLCERAMIDASE"/>
    <property type="match status" value="1"/>
</dbReference>
<evidence type="ECO:0000259" key="1">
    <source>
        <dbReference type="Pfam" id="PF04685"/>
    </source>
</evidence>
<dbReference type="EMBL" id="CP065218">
    <property type="protein sequence ID" value="QPL55793.1"/>
    <property type="molecule type" value="Genomic_DNA"/>
</dbReference>
<evidence type="ECO:0000259" key="2">
    <source>
        <dbReference type="Pfam" id="PF12215"/>
    </source>
</evidence>
<dbReference type="SUPFAM" id="SSF48208">
    <property type="entry name" value="Six-hairpin glycosidases"/>
    <property type="match status" value="1"/>
</dbReference>
<sequence length="1030" mass="117173">MKNKIPYTTYHGIARDLCAKGDAVEFIQPWYTPVSTTPENTGMAVGGIGSTFTLTPKGETPNFSFIPGVYVDCSESSIKSSINFNDFYISVMEPINIDNIAIRDLEELKRFLHFYPALFNGQKLDCVSEERAIETIKKSLISSNFYSDNQSNFLRWKVEFTEKTQKHIEQDANSLMTQLLVALDFFDGLLINASADCVSLTGKSVDQVRSMNSEDIHYQALYPIAQYQYAGIDTLKVTRKVVSPIVKNEQKLCSLPLHWNQFELTNLSDCTKLITLAQPLENLLGSTYQKARHGVQDSACYLIRNAILHKHSQSNIEDGDVEFIGASLRSDSPYSSDIEGEVQYGVVARKADLESGKITVTVKPSVYSSKVETQLINALKTGRTSSHFDRGIYSGRESVTALICVQVELQPGETVDLRYLQVMDHSKIWLDDLRTEKAYSNFFPKHQRATWMIKEVLPQLDKIEEKIVKQQNDFLSLANQNMQDKETAERYSTMAMNTLSFLSESTVWDCENRFLVKECVDYPFFNSLDVYFYGSFSILYLLPELDGSVMQAFADAILSTDDTKRRYWEYEDKPFADLNDAKYEGPRALYGAVIHDLGSPFDIKPDAYSWHNVKEWKDLAPKFILMVYRHYQQTKNKQLVEYCWLAVKESIHYLSSLIEEGDSLPLVHGTDDTFDNLSSHGISIYCASLWAAGLKAAGELAHIMQEPSLAEEYKQQSQRALSTIESSLWDEKNGYYHFYATPIQTKHLTGKDYQPLEALGIVLTGDLVTDKLILNTYLDRVDEQSDVPRIEQRLRKKQNLLATAPLAFTRQYQVMILDSDNSFGDALVADTYLKLVGLDGLFQAERIERTLEFIYERNFHRNSPNLGVANMTLSDGSPHDAFQAQDVWGGIQFSVATALKYAGKKQYAERLLDTVYHTLYRSAKIPFAAPEGFNCSFQVTHEQLQTQFSLSEEVATRWLDDLISYRALRPDLRVSHDLLSSKAAFLQNLAILGVGEETLEQLYHWLLSCGMKYTAGRYFRPGMIFSYLYC</sequence>
<reference evidence="3 4" key="1">
    <citation type="submission" date="2020-11" db="EMBL/GenBank/DDBJ databases">
        <title>Complete and Circularized Genome Assembly of a human isolate of Vibrio navarrensis biotype pommerensis with MiSeq and MinION Sequence Data.</title>
        <authorList>
            <person name="Schwartz K."/>
            <person name="Borowiak M."/>
            <person name="Deneke C."/>
            <person name="Balau V."/>
            <person name="Metelmann C."/>
            <person name="Strauch E."/>
        </authorList>
    </citation>
    <scope>NUCLEOTIDE SEQUENCE [LARGE SCALE GENOMIC DNA]</scope>
    <source>
        <strain evidence="3 4">20-VB00237</strain>
    </source>
</reference>
<dbReference type="Pfam" id="PF04685">
    <property type="entry name" value="DUF608"/>
    <property type="match status" value="1"/>
</dbReference>
<dbReference type="InterPro" id="IPR012341">
    <property type="entry name" value="6hp_glycosidase-like_sf"/>
</dbReference>
<dbReference type="InterPro" id="IPR006775">
    <property type="entry name" value="GH116_catalytic"/>
</dbReference>
<organism evidence="3 4">
    <name type="scientific">Vibrio navarrensis</name>
    <dbReference type="NCBI Taxonomy" id="29495"/>
    <lineage>
        <taxon>Bacteria</taxon>
        <taxon>Pseudomonadati</taxon>
        <taxon>Pseudomonadota</taxon>
        <taxon>Gammaproteobacteria</taxon>
        <taxon>Vibrionales</taxon>
        <taxon>Vibrionaceae</taxon>
        <taxon>Vibrio</taxon>
    </lineage>
</organism>
<dbReference type="GO" id="GO:0008422">
    <property type="term" value="F:beta-glucosidase activity"/>
    <property type="evidence" value="ECO:0007669"/>
    <property type="project" value="TreeGrafter"/>
</dbReference>
<feature type="domain" description="Glycosyl-hydrolase family 116 N-terminal" evidence="2">
    <location>
        <begin position="201"/>
        <end position="460"/>
    </location>
</feature>
<dbReference type="PANTHER" id="PTHR12654">
    <property type="entry name" value="BILE ACID BETA-GLUCOSIDASE-RELATED"/>
    <property type="match status" value="1"/>
</dbReference>
<dbReference type="RefSeq" id="WP_337971291.1">
    <property type="nucleotide sequence ID" value="NZ_CP065218.1"/>
</dbReference>
<name>A0AAJ4LWE7_9VIBR</name>
<protein>
    <submittedName>
        <fullName evidence="3">Glucosylceramidase</fullName>
    </submittedName>
</protein>
<accession>A0AAJ4LWE7</accession>
<gene>
    <name evidence="3" type="ORF">I3X05_22930</name>
</gene>
<dbReference type="Gene3D" id="1.50.10.10">
    <property type="match status" value="1"/>
</dbReference>
<feature type="domain" description="Glycosyl-hydrolase family 116 catalytic region" evidence="1">
    <location>
        <begin position="513"/>
        <end position="934"/>
    </location>
</feature>
<dbReference type="GO" id="GO:0005975">
    <property type="term" value="P:carbohydrate metabolic process"/>
    <property type="evidence" value="ECO:0007669"/>
    <property type="project" value="InterPro"/>
</dbReference>
<evidence type="ECO:0000313" key="4">
    <source>
        <dbReference type="Proteomes" id="UP000594435"/>
    </source>
</evidence>
<dbReference type="Proteomes" id="UP000594435">
    <property type="component" value="Chromosome 2"/>
</dbReference>
<dbReference type="InterPro" id="IPR052566">
    <property type="entry name" value="Non-lysos_glucosylceramidase"/>
</dbReference>
<dbReference type="AlphaFoldDB" id="A0AAJ4LWE7"/>